<dbReference type="InterPro" id="IPR011051">
    <property type="entry name" value="RmlC_Cupin_sf"/>
</dbReference>
<dbReference type="Pfam" id="PF00908">
    <property type="entry name" value="dTDP_sugar_isom"/>
    <property type="match status" value="1"/>
</dbReference>
<dbReference type="SUPFAM" id="SSF51182">
    <property type="entry name" value="RmlC-like cupins"/>
    <property type="match status" value="1"/>
</dbReference>
<dbReference type="PANTHER" id="PTHR21047:SF2">
    <property type="entry name" value="THYMIDINE DIPHOSPHO-4-KETO-RHAMNOSE 3,5-EPIMERASE"/>
    <property type="match status" value="1"/>
</dbReference>
<comment type="function">
    <text evidence="1">Catalyzes the epimerization of the C3' and C5'positions of dTDP-6-deoxy-D-xylo-4-hexulose, forming dTDP-6-deoxy-L-lyxo-4-hexulose.</text>
</comment>
<dbReference type="InterPro" id="IPR000888">
    <property type="entry name" value="RmlC-like"/>
</dbReference>
<dbReference type="Gene3D" id="2.60.120.10">
    <property type="entry name" value="Jelly Rolls"/>
    <property type="match status" value="1"/>
</dbReference>
<comment type="caution">
    <text evidence="2">The sequence shown here is derived from an EMBL/GenBank/DDBJ whole genome shotgun (WGS) entry which is preliminary data.</text>
</comment>
<comment type="similarity">
    <text evidence="1">Belongs to the dTDP-4-dehydrorhamnose 3,5-epimerase family.</text>
</comment>
<dbReference type="PANTHER" id="PTHR21047">
    <property type="entry name" value="DTDP-6-DEOXY-D-GLUCOSE-3,5 EPIMERASE"/>
    <property type="match status" value="1"/>
</dbReference>
<evidence type="ECO:0000256" key="1">
    <source>
        <dbReference type="RuleBase" id="RU364069"/>
    </source>
</evidence>
<dbReference type="EMBL" id="JAEPRJ010000001">
    <property type="protein sequence ID" value="MBK5896617.1"/>
    <property type="molecule type" value="Genomic_DNA"/>
</dbReference>
<keyword evidence="1 2" id="KW-0413">Isomerase</keyword>
<dbReference type="GO" id="GO:0008830">
    <property type="term" value="F:dTDP-4-dehydrorhamnose 3,5-epimerase activity"/>
    <property type="evidence" value="ECO:0007669"/>
    <property type="project" value="UniProtKB-EC"/>
</dbReference>
<comment type="catalytic activity">
    <reaction evidence="1">
        <text>dTDP-4-dehydro-6-deoxy-alpha-D-glucose = dTDP-4-dehydro-beta-L-rhamnose</text>
        <dbReference type="Rhea" id="RHEA:16969"/>
        <dbReference type="ChEBI" id="CHEBI:57649"/>
        <dbReference type="ChEBI" id="CHEBI:62830"/>
        <dbReference type="EC" id="5.1.3.13"/>
    </reaction>
</comment>
<comment type="subunit">
    <text evidence="1">Homodimer.</text>
</comment>
<organism evidence="2 3">
    <name type="scientific">Catonella massiliensis</name>
    <dbReference type="NCBI Taxonomy" id="2799636"/>
    <lineage>
        <taxon>Bacteria</taxon>
        <taxon>Bacillati</taxon>
        <taxon>Bacillota</taxon>
        <taxon>Clostridia</taxon>
        <taxon>Lachnospirales</taxon>
        <taxon>Lachnospiraceae</taxon>
        <taxon>Catonella</taxon>
    </lineage>
</organism>
<dbReference type="NCBIfam" id="TIGR01221">
    <property type="entry name" value="rmlC"/>
    <property type="match status" value="1"/>
</dbReference>
<name>A0ABS1IXJ5_9FIRM</name>
<gene>
    <name evidence="2" type="primary">rfbC</name>
    <name evidence="2" type="ORF">JJN12_02295</name>
</gene>
<evidence type="ECO:0000313" key="3">
    <source>
        <dbReference type="Proteomes" id="UP000604730"/>
    </source>
</evidence>
<comment type="pathway">
    <text evidence="1">Carbohydrate biosynthesis; dTDP-L-rhamnose biosynthesis.</text>
</comment>
<dbReference type="InterPro" id="IPR014710">
    <property type="entry name" value="RmlC-like_jellyroll"/>
</dbReference>
<sequence>MVVEKTNLKGVLLIKPDIFEDFRGNYTEVYNEKLYAEMGITDKFIQDDLSTTYKGVLRGMHGDPKTAKLVQCAYGRIYQVVLNNDKNSDEYGKWQAFILTSENRHQVYIPPMFGNGFYVLSDVAVYNYKQTTVYGDAKQFTVKWNDPEFGIVWPDNNPILSARDR</sequence>
<dbReference type="Proteomes" id="UP000604730">
    <property type="component" value="Unassembled WGS sequence"/>
</dbReference>
<proteinExistence type="inferred from homology"/>
<protein>
    <recommendedName>
        <fullName evidence="1">dTDP-4-dehydrorhamnose 3,5-epimerase</fullName>
        <ecNumber evidence="1">5.1.3.13</ecNumber>
    </recommendedName>
    <alternativeName>
        <fullName evidence="1">Thymidine diphospho-4-keto-rhamnose 3,5-epimerase</fullName>
    </alternativeName>
</protein>
<evidence type="ECO:0000313" key="2">
    <source>
        <dbReference type="EMBL" id="MBK5896617.1"/>
    </source>
</evidence>
<accession>A0ABS1IXJ5</accession>
<dbReference type="RefSeq" id="WP_208428178.1">
    <property type="nucleotide sequence ID" value="NZ_JAEPRJ010000001.1"/>
</dbReference>
<reference evidence="2 3" key="1">
    <citation type="submission" date="2021-01" db="EMBL/GenBank/DDBJ databases">
        <title>Isolation and description of Catonella massiliensis sp. nov., a novel Catonella species, isolated from a stable periodontitis subject.</title>
        <authorList>
            <person name="Antezack A."/>
            <person name="Boxberger M."/>
            <person name="La Scola B."/>
            <person name="Monnet-Corti V."/>
        </authorList>
    </citation>
    <scope>NUCLEOTIDE SEQUENCE [LARGE SCALE GENOMIC DNA]</scope>
    <source>
        <strain evidence="2 3">Marseille-Q4567</strain>
    </source>
</reference>
<keyword evidence="3" id="KW-1185">Reference proteome</keyword>
<dbReference type="CDD" id="cd00438">
    <property type="entry name" value="cupin_RmlC"/>
    <property type="match status" value="1"/>
</dbReference>
<dbReference type="EC" id="5.1.3.13" evidence="1"/>